<dbReference type="Proteomes" id="UP000282977">
    <property type="component" value="Unassembled WGS sequence"/>
</dbReference>
<name>A0A437J700_9SPHN</name>
<organism evidence="4 5">
    <name type="scientific">Sphingobium algorifonticola</name>
    <dbReference type="NCBI Taxonomy" id="2008318"/>
    <lineage>
        <taxon>Bacteria</taxon>
        <taxon>Pseudomonadati</taxon>
        <taxon>Pseudomonadota</taxon>
        <taxon>Alphaproteobacteria</taxon>
        <taxon>Sphingomonadales</taxon>
        <taxon>Sphingomonadaceae</taxon>
        <taxon>Sphingobium</taxon>
    </lineage>
</organism>
<sequence length="152" mass="15521">MIRTLLCSTALIIAAPAIAQEMTPQTDPMQATPAAPAAPAAPAEQAAPAAPAQDATTPTPQAAQPAPASTVASIVESEFPAYDTDKSGQLEKTEFAKWMMALKDQEAKATGKTLQPAEVTAWADGAFMTADADKSTSVTKAELVTYLSGGAA</sequence>
<dbReference type="GO" id="GO:0005509">
    <property type="term" value="F:calcium ion binding"/>
    <property type="evidence" value="ECO:0007669"/>
    <property type="project" value="InterPro"/>
</dbReference>
<proteinExistence type="predicted"/>
<dbReference type="Gene3D" id="1.10.238.10">
    <property type="entry name" value="EF-hand"/>
    <property type="match status" value="1"/>
</dbReference>
<keyword evidence="5" id="KW-1185">Reference proteome</keyword>
<feature type="signal peptide" evidence="2">
    <location>
        <begin position="1"/>
        <end position="19"/>
    </location>
</feature>
<evidence type="ECO:0000256" key="2">
    <source>
        <dbReference type="SAM" id="SignalP"/>
    </source>
</evidence>
<feature type="region of interest" description="Disordered" evidence="1">
    <location>
        <begin position="24"/>
        <end position="71"/>
    </location>
</feature>
<keyword evidence="2" id="KW-0732">Signal</keyword>
<dbReference type="PROSITE" id="PS00018">
    <property type="entry name" value="EF_HAND_1"/>
    <property type="match status" value="1"/>
</dbReference>
<dbReference type="InterPro" id="IPR011992">
    <property type="entry name" value="EF-hand-dom_pair"/>
</dbReference>
<accession>A0A437J700</accession>
<gene>
    <name evidence="4" type="ORF">ENE74_10905</name>
</gene>
<evidence type="ECO:0000259" key="3">
    <source>
        <dbReference type="PROSITE" id="PS50222"/>
    </source>
</evidence>
<evidence type="ECO:0000313" key="5">
    <source>
        <dbReference type="Proteomes" id="UP000282977"/>
    </source>
</evidence>
<evidence type="ECO:0000313" key="4">
    <source>
        <dbReference type="EMBL" id="RVT40958.1"/>
    </source>
</evidence>
<dbReference type="PROSITE" id="PS50222">
    <property type="entry name" value="EF_HAND_2"/>
    <property type="match status" value="1"/>
</dbReference>
<dbReference type="InterPro" id="IPR002048">
    <property type="entry name" value="EF_hand_dom"/>
</dbReference>
<evidence type="ECO:0000256" key="1">
    <source>
        <dbReference type="SAM" id="MobiDB-lite"/>
    </source>
</evidence>
<dbReference type="AlphaFoldDB" id="A0A437J700"/>
<dbReference type="RefSeq" id="WP_127690957.1">
    <property type="nucleotide sequence ID" value="NZ_RZUL01000003.1"/>
</dbReference>
<feature type="domain" description="EF-hand" evidence="3">
    <location>
        <begin position="70"/>
        <end position="105"/>
    </location>
</feature>
<feature type="chain" id="PRO_5019337305" evidence="2">
    <location>
        <begin position="20"/>
        <end position="152"/>
    </location>
</feature>
<dbReference type="SUPFAM" id="SSF47473">
    <property type="entry name" value="EF-hand"/>
    <property type="match status" value="1"/>
</dbReference>
<feature type="compositionally biased region" description="Low complexity" evidence="1">
    <location>
        <begin position="24"/>
        <end position="68"/>
    </location>
</feature>
<protein>
    <submittedName>
        <fullName evidence="4">EF-hand domain-containing protein</fullName>
    </submittedName>
</protein>
<dbReference type="OrthoDB" id="7450668at2"/>
<dbReference type="InterPro" id="IPR018247">
    <property type="entry name" value="EF_Hand_1_Ca_BS"/>
</dbReference>
<reference evidence="4 5" key="1">
    <citation type="submission" date="2019-01" db="EMBL/GenBank/DDBJ databases">
        <authorList>
            <person name="Chen W.-M."/>
        </authorList>
    </citation>
    <scope>NUCLEOTIDE SEQUENCE [LARGE SCALE GENOMIC DNA]</scope>
    <source>
        <strain evidence="4 5">TLA-22</strain>
    </source>
</reference>
<comment type="caution">
    <text evidence="4">The sequence shown here is derived from an EMBL/GenBank/DDBJ whole genome shotgun (WGS) entry which is preliminary data.</text>
</comment>
<dbReference type="EMBL" id="RZUL01000003">
    <property type="protein sequence ID" value="RVT40958.1"/>
    <property type="molecule type" value="Genomic_DNA"/>
</dbReference>